<evidence type="ECO:0000256" key="2">
    <source>
        <dbReference type="ARBA" id="ARBA00022679"/>
    </source>
</evidence>
<evidence type="ECO:0000259" key="4">
    <source>
        <dbReference type="Pfam" id="PF22624"/>
    </source>
</evidence>
<dbReference type="GO" id="GO:0019878">
    <property type="term" value="P:lysine biosynthetic process via aminoadipic acid"/>
    <property type="evidence" value="ECO:0007669"/>
    <property type="project" value="TreeGrafter"/>
</dbReference>
<dbReference type="GO" id="GO:0000287">
    <property type="term" value="F:magnesium ion binding"/>
    <property type="evidence" value="ECO:0007669"/>
    <property type="project" value="InterPro"/>
</dbReference>
<feature type="domain" description="4'-phosphopantetheinyl transferase N-terminal" evidence="4">
    <location>
        <begin position="18"/>
        <end position="98"/>
    </location>
</feature>
<comment type="similarity">
    <text evidence="1">Belongs to the P-Pant transferase superfamily. Gsp/Sfp/HetI/AcpT family.</text>
</comment>
<evidence type="ECO:0000259" key="3">
    <source>
        <dbReference type="Pfam" id="PF01648"/>
    </source>
</evidence>
<dbReference type="GO" id="GO:0005829">
    <property type="term" value="C:cytosol"/>
    <property type="evidence" value="ECO:0007669"/>
    <property type="project" value="TreeGrafter"/>
</dbReference>
<dbReference type="Pfam" id="PF22624">
    <property type="entry name" value="AASDHPPT_N"/>
    <property type="match status" value="1"/>
</dbReference>
<dbReference type="SUPFAM" id="SSF56214">
    <property type="entry name" value="4'-phosphopantetheinyl transferase"/>
    <property type="match status" value="2"/>
</dbReference>
<evidence type="ECO:0000256" key="1">
    <source>
        <dbReference type="ARBA" id="ARBA00010990"/>
    </source>
</evidence>
<dbReference type="InterPro" id="IPR037143">
    <property type="entry name" value="4-PPantetheinyl_Trfase_dom_sf"/>
</dbReference>
<keyword evidence="2 5" id="KW-0808">Transferase</keyword>
<dbReference type="Proteomes" id="UP000322139">
    <property type="component" value="Unassembled WGS sequence"/>
</dbReference>
<organism evidence="5 6">
    <name type="scientific">Bacillus infantis</name>
    <dbReference type="NCBI Taxonomy" id="324767"/>
    <lineage>
        <taxon>Bacteria</taxon>
        <taxon>Bacillati</taxon>
        <taxon>Bacillota</taxon>
        <taxon>Bacilli</taxon>
        <taxon>Bacillales</taxon>
        <taxon>Bacillaceae</taxon>
        <taxon>Bacillus</taxon>
    </lineage>
</organism>
<dbReference type="RefSeq" id="WP_148973502.1">
    <property type="nucleotide sequence ID" value="NZ_JBNIKU010000003.1"/>
</dbReference>
<comment type="caution">
    <text evidence="5">The sequence shown here is derived from an EMBL/GenBank/DDBJ whole genome shotgun (WGS) entry which is preliminary data.</text>
</comment>
<dbReference type="PANTHER" id="PTHR12215">
    <property type="entry name" value="PHOSPHOPANTETHEINE TRANSFERASE"/>
    <property type="match status" value="1"/>
</dbReference>
<gene>
    <name evidence="5" type="ORF">FZD51_03520</name>
</gene>
<protein>
    <submittedName>
        <fullName evidence="5">4'-phosphopantetheinyl transferase superfamily protein</fullName>
    </submittedName>
</protein>
<proteinExistence type="inferred from homology"/>
<name>A0A5D4RMS0_9BACI</name>
<dbReference type="EMBL" id="VTER01000002">
    <property type="protein sequence ID" value="TYS51124.1"/>
    <property type="molecule type" value="Genomic_DNA"/>
</dbReference>
<dbReference type="AlphaFoldDB" id="A0A5D4RMS0"/>
<dbReference type="InterPro" id="IPR008278">
    <property type="entry name" value="4-PPantetheinyl_Trfase_dom"/>
</dbReference>
<sequence length="254" mass="29609">MDVVAVRLDTSLPVEKVYTLLRFVDQNKHARIKSFIHKEDKDRCLIGDILVRYMIGAALRISPCEVKFTHNEYGKPFIEGSPVYFNLSHSGSWVVAAVDDNENGVDVQEIGECNLEIAQQFYRKSEYMKILDVNEQHRADLFYEYWTLKECYIKTAGKGLSMALNSFVLQKLEKDIYKSYLEDKEIYLKLYPLDSSYKMAVSSLSCRFSNLRILTPQELYTLFITSLNTHSSHVFNIRSKNNINWKDGQELWKK</sequence>
<dbReference type="PANTHER" id="PTHR12215:SF10">
    <property type="entry name" value="L-AMINOADIPATE-SEMIALDEHYDE DEHYDROGENASE-PHOSPHOPANTETHEINYL TRANSFERASE"/>
    <property type="match status" value="1"/>
</dbReference>
<dbReference type="GO" id="GO:0008897">
    <property type="term" value="F:holo-[acyl-carrier-protein] synthase activity"/>
    <property type="evidence" value="ECO:0007669"/>
    <property type="project" value="InterPro"/>
</dbReference>
<feature type="domain" description="4'-phosphopantetheinyl transferase" evidence="3">
    <location>
        <begin position="104"/>
        <end position="185"/>
    </location>
</feature>
<evidence type="ECO:0000313" key="5">
    <source>
        <dbReference type="EMBL" id="TYS51124.1"/>
    </source>
</evidence>
<dbReference type="InterPro" id="IPR055066">
    <property type="entry name" value="AASDHPPT_N"/>
</dbReference>
<evidence type="ECO:0000313" key="6">
    <source>
        <dbReference type="Proteomes" id="UP000322139"/>
    </source>
</evidence>
<dbReference type="Pfam" id="PF01648">
    <property type="entry name" value="ACPS"/>
    <property type="match status" value="1"/>
</dbReference>
<accession>A0A5D4RMS0</accession>
<dbReference type="InterPro" id="IPR050559">
    <property type="entry name" value="P-Pant_transferase_sf"/>
</dbReference>
<dbReference type="Gene3D" id="3.90.470.20">
    <property type="entry name" value="4'-phosphopantetheinyl transferase domain"/>
    <property type="match status" value="2"/>
</dbReference>
<reference evidence="5 6" key="1">
    <citation type="submission" date="2019-08" db="EMBL/GenBank/DDBJ databases">
        <title>Bacillus genomes from the desert of Cuatro Cienegas, Coahuila.</title>
        <authorList>
            <person name="Olmedo-Alvarez G."/>
        </authorList>
    </citation>
    <scope>NUCLEOTIDE SEQUENCE [LARGE SCALE GENOMIC DNA]</scope>
    <source>
        <strain evidence="5 6">CH446_14T</strain>
    </source>
</reference>